<dbReference type="SUPFAM" id="SSF53187">
    <property type="entry name" value="Zn-dependent exopeptidases"/>
    <property type="match status" value="1"/>
</dbReference>
<accession>A0A3B1CYZ6</accession>
<name>A0A3B1CYZ6_9ZZZZ</name>
<dbReference type="PANTHER" id="PTHR30404:SF0">
    <property type="entry name" value="N-ACETYLMURAMOYL-L-ALANINE AMIDASE AMIC"/>
    <property type="match status" value="1"/>
</dbReference>
<proteinExistence type="predicted"/>
<organism evidence="3">
    <name type="scientific">hydrothermal vent metagenome</name>
    <dbReference type="NCBI Taxonomy" id="652676"/>
    <lineage>
        <taxon>unclassified sequences</taxon>
        <taxon>metagenomes</taxon>
        <taxon>ecological metagenomes</taxon>
    </lineage>
</organism>
<dbReference type="InterPro" id="IPR002508">
    <property type="entry name" value="MurNAc-LAA_cat"/>
</dbReference>
<dbReference type="GO" id="GO:0030288">
    <property type="term" value="C:outer membrane-bounded periplasmic space"/>
    <property type="evidence" value="ECO:0007669"/>
    <property type="project" value="TreeGrafter"/>
</dbReference>
<sequence>MQKNILIYISFSLLLLITSINGQRLLKVSVSKNGKKGQVSSIVRNGMTYISAKDISKVLSGNYYYNPTAAKVEMKFDNFNLKVTAKNQFIVLTNKNENKNVVFQIPISTLLINNDVFLPIDYTLKYIEIAYQKKLKYNKKTKDLLVTNDPSDIFEQLRHTTPTEITVAKSPAVKHVSNYDIYGMDITEMANGTLIRLKTTRRINKYSSSIHEGKLFFFVSGASVDPRLIKSAKPAGAIRKVKVKTVRGNKQIEFTLKRGVKFADSLQSSSKDIDTDDILITIQNGALDKLTKNLELDKNKWNFDVIVIDAGHGGKDPGAIGVTGLKEKDVNLGIALELGKILKEKMPDVNVVQTRTKDKFVELYKRGKIANENSGKLFISIHANSLGRKNSKTRGFEVYLLRPGKTEKAIKIAEMENSVIKYEDNPQRYQALTDENFILVTMAHSAYLRYSERFAEILYKNWEKELKVPARGVKQAGFLVLVGASMPSVLVETGFISNRKDEAYLKSKKGRRKIAGTIYESIVKYREFYEKQMSEESN</sequence>
<protein>
    <submittedName>
        <fullName evidence="3">N-acetylmuramoyl-L-alanine amidase</fullName>
        <ecNumber evidence="3">3.5.1.28</ecNumber>
    </submittedName>
</protein>
<dbReference type="InterPro" id="IPR012854">
    <property type="entry name" value="Cu_amine_oxidase-like_N"/>
</dbReference>
<dbReference type="Gene3D" id="3.40.630.40">
    <property type="entry name" value="Zn-dependent exopeptidases"/>
    <property type="match status" value="1"/>
</dbReference>
<dbReference type="CDD" id="cd02696">
    <property type="entry name" value="MurNAc-LAA"/>
    <property type="match status" value="1"/>
</dbReference>
<dbReference type="FunFam" id="3.40.630.40:FF:000005">
    <property type="entry name" value="N-acetylmuramoyl-L-alanine amidase (AmiA)"/>
    <property type="match status" value="1"/>
</dbReference>
<dbReference type="AlphaFoldDB" id="A0A3B1CYZ6"/>
<dbReference type="SMART" id="SM00646">
    <property type="entry name" value="Ami_3"/>
    <property type="match status" value="1"/>
</dbReference>
<evidence type="ECO:0000256" key="1">
    <source>
        <dbReference type="ARBA" id="ARBA00022801"/>
    </source>
</evidence>
<evidence type="ECO:0000259" key="2">
    <source>
        <dbReference type="SMART" id="SM00646"/>
    </source>
</evidence>
<dbReference type="GO" id="GO:0009253">
    <property type="term" value="P:peptidoglycan catabolic process"/>
    <property type="evidence" value="ECO:0007669"/>
    <property type="project" value="InterPro"/>
</dbReference>
<dbReference type="EC" id="3.5.1.28" evidence="3"/>
<dbReference type="InterPro" id="IPR050695">
    <property type="entry name" value="N-acetylmuramoyl_amidase_3"/>
</dbReference>
<gene>
    <name evidence="3" type="ORF">MNBD_IGNAVI01-1962</name>
</gene>
<feature type="domain" description="MurNAc-LAA" evidence="2">
    <location>
        <begin position="367"/>
        <end position="523"/>
    </location>
</feature>
<keyword evidence="1 3" id="KW-0378">Hydrolase</keyword>
<dbReference type="Pfam" id="PF01520">
    <property type="entry name" value="Amidase_3"/>
    <property type="match status" value="1"/>
</dbReference>
<dbReference type="EMBL" id="UOGD01000396">
    <property type="protein sequence ID" value="VAX27870.1"/>
    <property type="molecule type" value="Genomic_DNA"/>
</dbReference>
<dbReference type="Pfam" id="PF07833">
    <property type="entry name" value="Cu_amine_oxidN1"/>
    <property type="match status" value="1"/>
</dbReference>
<dbReference type="PANTHER" id="PTHR30404">
    <property type="entry name" value="N-ACETYLMURAMOYL-L-ALANINE AMIDASE"/>
    <property type="match status" value="1"/>
</dbReference>
<evidence type="ECO:0000313" key="3">
    <source>
        <dbReference type="EMBL" id="VAX27870.1"/>
    </source>
</evidence>
<reference evidence="3" key="1">
    <citation type="submission" date="2018-06" db="EMBL/GenBank/DDBJ databases">
        <authorList>
            <person name="Zhirakovskaya E."/>
        </authorList>
    </citation>
    <scope>NUCLEOTIDE SEQUENCE</scope>
</reference>
<dbReference type="GO" id="GO:0008745">
    <property type="term" value="F:N-acetylmuramoyl-L-alanine amidase activity"/>
    <property type="evidence" value="ECO:0007669"/>
    <property type="project" value="UniProtKB-EC"/>
</dbReference>